<organism evidence="1 2">
    <name type="scientific">Salinisphaera shabanensis E1L3A</name>
    <dbReference type="NCBI Taxonomy" id="1033802"/>
    <lineage>
        <taxon>Bacteria</taxon>
        <taxon>Pseudomonadati</taxon>
        <taxon>Pseudomonadota</taxon>
        <taxon>Gammaproteobacteria</taxon>
        <taxon>Salinisphaerales</taxon>
        <taxon>Salinisphaeraceae</taxon>
        <taxon>Salinisphaera</taxon>
    </lineage>
</organism>
<evidence type="ECO:0000313" key="1">
    <source>
        <dbReference type="EMBL" id="ERJ18957.1"/>
    </source>
</evidence>
<reference evidence="1 2" key="2">
    <citation type="journal article" date="2013" name="PLoS ONE">
        <title>INDIGO - INtegrated Data Warehouse of MIcrobial GenOmes with Examples from the Red Sea Extremophiles.</title>
        <authorList>
            <person name="Alam I."/>
            <person name="Antunes A."/>
            <person name="Kamau A.A."/>
            <person name="Ba Alawi W."/>
            <person name="Kalkatawi M."/>
            <person name="Stingl U."/>
            <person name="Bajic V.B."/>
        </authorList>
    </citation>
    <scope>NUCLEOTIDE SEQUENCE [LARGE SCALE GENOMIC DNA]</scope>
    <source>
        <strain evidence="1 2">E1L3A</strain>
    </source>
</reference>
<protein>
    <submittedName>
        <fullName evidence="1">Uncharacterized protein</fullName>
    </submittedName>
</protein>
<keyword evidence="2" id="KW-1185">Reference proteome</keyword>
<evidence type="ECO:0000313" key="2">
    <source>
        <dbReference type="Proteomes" id="UP000006242"/>
    </source>
</evidence>
<reference evidence="1 2" key="1">
    <citation type="journal article" date="2011" name="J. Bacteriol.">
        <title>Genome sequence of Salinisphaera shabanensis, a gammaproteobacterium from the harsh, variable environment of the brine-seawater interface of the Shaban Deep in the Red Sea.</title>
        <authorList>
            <person name="Antunes A."/>
            <person name="Alam I."/>
            <person name="Bajic V.B."/>
            <person name="Stingl U."/>
        </authorList>
    </citation>
    <scope>NUCLEOTIDE SEQUENCE [LARGE SCALE GENOMIC DNA]</scope>
    <source>
        <strain evidence="1 2">E1L3A</strain>
    </source>
</reference>
<gene>
    <name evidence="1" type="ORF">SSPSH_002034</name>
</gene>
<name>A0ACB4V5I5_9GAMM</name>
<proteinExistence type="predicted"/>
<comment type="caution">
    <text evidence="1">The sequence shown here is derived from an EMBL/GenBank/DDBJ whole genome shotgun (WGS) entry which is preliminary data.</text>
</comment>
<dbReference type="Proteomes" id="UP000006242">
    <property type="component" value="Unassembled WGS sequence"/>
</dbReference>
<accession>A0ACB4V5I5</accession>
<sequence>MLREAGKHFDPDMITVFDSIFDRILEIKAECDTWEAKCDSAFVEDIRFVPLSDLDL</sequence>
<dbReference type="EMBL" id="AFNV02000013">
    <property type="protein sequence ID" value="ERJ18957.1"/>
    <property type="molecule type" value="Genomic_DNA"/>
</dbReference>